<reference evidence="3 4" key="1">
    <citation type="submission" date="2016-10" db="EMBL/GenBank/DDBJ databases">
        <title>Alkaliphiles isolated from bioreactors.</title>
        <authorList>
            <person name="Salah Z."/>
            <person name="Rout S.P."/>
            <person name="Humphreys P.N."/>
        </authorList>
    </citation>
    <scope>NUCLEOTIDE SEQUENCE [LARGE SCALE GENOMIC DNA]</scope>
    <source>
        <strain evidence="3 4">ZS02</strain>
    </source>
</reference>
<sequence>MSTAALTLLALLAAALLALAGAGTPAAVAHLAFAVGIVPLILAAMTHFVPVLTRTGDPSAAIRRLPFFAQFAGLTAVLGLQGWLPYYIVYAAAAVDFVLAAILLRWIVRRASATLGKPHPGWRWYAGALALLMLALLAILATAVLPAEWAAWRRLHLHLNTLGLVGLAAFGTLPVLLPTALGQADPEATGWLKRRFWSMFLAVVLLATGAAFYWPVSVAGAAILLVLALGLVAQWLRRFGPRPLLADGAACALLAAVTGWSLCLLAGTLHAAGLIPARPTLSAWAAAFLLPLVTGALSQLLPVWRWPGARTPERDAMRRQLVAGGSWRALAFVAAGVAFIADQGTPGAAFLLAGMVIFASSLLRAMRISRSTR</sequence>
<accession>A0A1R1I9K0</accession>
<feature type="transmembrane region" description="Helical" evidence="1">
    <location>
        <begin position="32"/>
        <end position="53"/>
    </location>
</feature>
<feature type="transmembrane region" description="Helical" evidence="1">
    <location>
        <begin position="90"/>
        <end position="108"/>
    </location>
</feature>
<feature type="transmembrane region" description="Helical" evidence="1">
    <location>
        <begin position="248"/>
        <end position="275"/>
    </location>
</feature>
<feature type="transmembrane region" description="Helical" evidence="1">
    <location>
        <begin position="164"/>
        <end position="184"/>
    </location>
</feature>
<evidence type="ECO:0000313" key="3">
    <source>
        <dbReference type="EMBL" id="OMG55269.1"/>
    </source>
</evidence>
<protein>
    <submittedName>
        <fullName evidence="3">Uncharacterized protein</fullName>
    </submittedName>
</protein>
<feature type="transmembrane region" description="Helical" evidence="1">
    <location>
        <begin position="219"/>
        <end position="236"/>
    </location>
</feature>
<feature type="transmembrane region" description="Helical" evidence="1">
    <location>
        <begin position="347"/>
        <end position="366"/>
    </location>
</feature>
<organism evidence="3 4">
    <name type="scientific">Azonexus hydrophilus</name>
    <dbReference type="NCBI Taxonomy" id="418702"/>
    <lineage>
        <taxon>Bacteria</taxon>
        <taxon>Pseudomonadati</taxon>
        <taxon>Pseudomonadota</taxon>
        <taxon>Betaproteobacteria</taxon>
        <taxon>Rhodocyclales</taxon>
        <taxon>Azonexaceae</taxon>
        <taxon>Azonexus</taxon>
    </lineage>
</organism>
<feature type="transmembrane region" description="Helical" evidence="1">
    <location>
        <begin position="321"/>
        <end position="341"/>
    </location>
</feature>
<keyword evidence="1" id="KW-0812">Transmembrane</keyword>
<feature type="transmembrane region" description="Helical" evidence="1">
    <location>
        <begin position="65"/>
        <end position="84"/>
    </location>
</feature>
<evidence type="ECO:0000256" key="2">
    <source>
        <dbReference type="SAM" id="SignalP"/>
    </source>
</evidence>
<evidence type="ECO:0000313" key="4">
    <source>
        <dbReference type="Proteomes" id="UP000187526"/>
    </source>
</evidence>
<evidence type="ECO:0000256" key="1">
    <source>
        <dbReference type="SAM" id="Phobius"/>
    </source>
</evidence>
<dbReference type="EMBL" id="MTHD01000002">
    <property type="protein sequence ID" value="OMG55269.1"/>
    <property type="molecule type" value="Genomic_DNA"/>
</dbReference>
<feature type="transmembrane region" description="Helical" evidence="1">
    <location>
        <begin position="129"/>
        <end position="152"/>
    </location>
</feature>
<dbReference type="Proteomes" id="UP000187526">
    <property type="component" value="Unassembled WGS sequence"/>
</dbReference>
<keyword evidence="1" id="KW-0472">Membrane</keyword>
<comment type="caution">
    <text evidence="3">The sequence shown here is derived from an EMBL/GenBank/DDBJ whole genome shotgun (WGS) entry which is preliminary data.</text>
</comment>
<feature type="signal peptide" evidence="2">
    <location>
        <begin position="1"/>
        <end position="20"/>
    </location>
</feature>
<keyword evidence="2" id="KW-0732">Signal</keyword>
<proteinExistence type="predicted"/>
<feature type="chain" id="PRO_5012096519" evidence="2">
    <location>
        <begin position="21"/>
        <end position="373"/>
    </location>
</feature>
<keyword evidence="1" id="KW-1133">Transmembrane helix</keyword>
<feature type="transmembrane region" description="Helical" evidence="1">
    <location>
        <begin position="281"/>
        <end position="301"/>
    </location>
</feature>
<keyword evidence="4" id="KW-1185">Reference proteome</keyword>
<dbReference type="AlphaFoldDB" id="A0A1R1I9K0"/>
<name>A0A1R1I9K0_9RHOO</name>
<feature type="transmembrane region" description="Helical" evidence="1">
    <location>
        <begin position="196"/>
        <end position="213"/>
    </location>
</feature>
<gene>
    <name evidence="3" type="ORF">BJN45_06840</name>
</gene>
<dbReference type="STRING" id="418702.BJN45_06840"/>